<dbReference type="GeneID" id="41966759"/>
<dbReference type="KEGG" id="pgri:PgNI_11896"/>
<reference evidence="4" key="2">
    <citation type="submission" date="2019-10" db="EMBL/GenBank/DDBJ databases">
        <authorList>
            <consortium name="NCBI Genome Project"/>
        </authorList>
    </citation>
    <scope>NUCLEOTIDE SEQUENCE</scope>
    <source>
        <strain evidence="4">NI907</strain>
    </source>
</reference>
<dbReference type="Pfam" id="PF18224">
    <property type="entry name" value="ToxB_N"/>
    <property type="match status" value="1"/>
</dbReference>
<evidence type="ECO:0000313" key="3">
    <source>
        <dbReference type="Proteomes" id="UP000515153"/>
    </source>
</evidence>
<feature type="signal peptide" evidence="1">
    <location>
        <begin position="1"/>
        <end position="19"/>
    </location>
</feature>
<protein>
    <recommendedName>
        <fullName evidence="2">ToxB-like N-terminal ascomycota domain-containing protein</fullName>
    </recommendedName>
</protein>
<feature type="domain" description="ToxB-like N-terminal ascomycota" evidence="2">
    <location>
        <begin position="24"/>
        <end position="79"/>
    </location>
</feature>
<evidence type="ECO:0000259" key="2">
    <source>
        <dbReference type="Pfam" id="PF18224"/>
    </source>
</evidence>
<dbReference type="AlphaFoldDB" id="A0A6P8AQM4"/>
<dbReference type="InterPro" id="IPR041450">
    <property type="entry name" value="ToxB-like_N_ascomy"/>
</dbReference>
<dbReference type="Proteomes" id="UP000515153">
    <property type="component" value="Unplaced"/>
</dbReference>
<reference evidence="4" key="3">
    <citation type="submission" date="2025-08" db="UniProtKB">
        <authorList>
            <consortium name="RefSeq"/>
        </authorList>
    </citation>
    <scope>IDENTIFICATION</scope>
    <source>
        <strain evidence="4">NI907</strain>
    </source>
</reference>
<organism evidence="3 4">
    <name type="scientific">Pyricularia grisea</name>
    <name type="common">Crabgrass-specific blast fungus</name>
    <name type="synonym">Magnaporthe grisea</name>
    <dbReference type="NCBI Taxonomy" id="148305"/>
    <lineage>
        <taxon>Eukaryota</taxon>
        <taxon>Fungi</taxon>
        <taxon>Dikarya</taxon>
        <taxon>Ascomycota</taxon>
        <taxon>Pezizomycotina</taxon>
        <taxon>Sordariomycetes</taxon>
        <taxon>Sordariomycetidae</taxon>
        <taxon>Magnaporthales</taxon>
        <taxon>Pyriculariaceae</taxon>
        <taxon>Pyricularia</taxon>
    </lineage>
</organism>
<reference evidence="4" key="1">
    <citation type="journal article" date="2019" name="Mol. Biol. Evol.">
        <title>Blast fungal genomes show frequent chromosomal changes, gene gains and losses, and effector gene turnover.</title>
        <authorList>
            <person name="Gomez Luciano L.B."/>
            <person name="Jason Tsai I."/>
            <person name="Chuma I."/>
            <person name="Tosa Y."/>
            <person name="Chen Y.H."/>
            <person name="Li J.Y."/>
            <person name="Li M.Y."/>
            <person name="Jade Lu M.Y."/>
            <person name="Nakayashiki H."/>
            <person name="Li W.H."/>
        </authorList>
    </citation>
    <scope>NUCLEOTIDE SEQUENCE</scope>
    <source>
        <strain evidence="4">NI907</strain>
    </source>
</reference>
<sequence length="87" mass="9156">MQLFTFCVIALAFVPATFAQGTGCNVEILNQNQVSVGSGCARINSVTNISDNQGRRWGVNANSSCGLSTTQTLPSGWSLTHNGFCNA</sequence>
<accession>A0A6P8AQM4</accession>
<dbReference type="RefSeq" id="XP_030977195.1">
    <property type="nucleotide sequence ID" value="XM_031131854.1"/>
</dbReference>
<dbReference type="Gene3D" id="2.10.70.110">
    <property type="match status" value="1"/>
</dbReference>
<keyword evidence="3" id="KW-1185">Reference proteome</keyword>
<keyword evidence="1" id="KW-0732">Signal</keyword>
<feature type="chain" id="PRO_5027590111" description="ToxB-like N-terminal ascomycota domain-containing protein" evidence="1">
    <location>
        <begin position="20"/>
        <end position="87"/>
    </location>
</feature>
<gene>
    <name evidence="4" type="ORF">PgNI_11896</name>
</gene>
<proteinExistence type="predicted"/>
<evidence type="ECO:0000256" key="1">
    <source>
        <dbReference type="SAM" id="SignalP"/>
    </source>
</evidence>
<name>A0A6P8AQM4_PYRGI</name>
<evidence type="ECO:0000313" key="4">
    <source>
        <dbReference type="RefSeq" id="XP_030977195.1"/>
    </source>
</evidence>